<evidence type="ECO:0000259" key="1">
    <source>
        <dbReference type="Pfam" id="PF08885"/>
    </source>
</evidence>
<organism evidence="2 3">
    <name type="scientific">Glaciecola siphonariae</name>
    <dbReference type="NCBI Taxonomy" id="521012"/>
    <lineage>
        <taxon>Bacteria</taxon>
        <taxon>Pseudomonadati</taxon>
        <taxon>Pseudomonadota</taxon>
        <taxon>Gammaproteobacteria</taxon>
        <taxon>Alteromonadales</taxon>
        <taxon>Alteromonadaceae</taxon>
        <taxon>Glaciecola</taxon>
    </lineage>
</organism>
<reference evidence="3" key="1">
    <citation type="journal article" date="2019" name="Int. J. Syst. Evol. Microbiol.">
        <title>The Global Catalogue of Microorganisms (GCM) 10K type strain sequencing project: providing services to taxonomists for standard genome sequencing and annotation.</title>
        <authorList>
            <consortium name="The Broad Institute Genomics Platform"/>
            <consortium name="The Broad Institute Genome Sequencing Center for Infectious Disease"/>
            <person name="Wu L."/>
            <person name="Ma J."/>
        </authorList>
    </citation>
    <scope>NUCLEOTIDE SEQUENCE [LARGE SCALE GENOMIC DNA]</scope>
    <source>
        <strain evidence="3">KACC 12507</strain>
    </source>
</reference>
<feature type="domain" description="GSCFA" evidence="1">
    <location>
        <begin position="40"/>
        <end position="309"/>
    </location>
</feature>
<sequence>MNPYQNMPDDAFWKSAVASQHMLDIAGLWKPKFAIRPAQKVVTFGSCFAQHIGRALKQRGYNWLSTEKAPHRMSAEDAARFNYDIFSSRTGNIYTTSLLDQWTNWALGYKEIPSEIWEKDGRFYDPFRPNIEPQGFASADEVVRSRQYTVDAFGRAIKSAEYFVFTLGLTESWTNQAHEYEYPMCPGTVAGEFNGDIHKFTNQQFVPILERLRNAMEKMRKVNPKLRFILTVSPVPLTATASGKHVLVATMASKSILRAVAEQLSSNRQYVDYFPSYEIINSPVFKGNFFMPNLRSVHPKGVAFVMENFFAALPQANKANKTKVDATQAQADEVCEELMLAHFKN</sequence>
<name>A0ABV9M0J5_9ALTE</name>
<proteinExistence type="predicted"/>
<dbReference type="InterPro" id="IPR014982">
    <property type="entry name" value="GSCFA"/>
</dbReference>
<evidence type="ECO:0000313" key="3">
    <source>
        <dbReference type="Proteomes" id="UP001595897"/>
    </source>
</evidence>
<dbReference type="RefSeq" id="WP_382410817.1">
    <property type="nucleotide sequence ID" value="NZ_JBHSGU010000029.1"/>
</dbReference>
<protein>
    <submittedName>
        <fullName evidence="2">GSCFA domain-containing protein</fullName>
        <ecNumber evidence="2">3.1.-.-</ecNumber>
    </submittedName>
</protein>
<dbReference type="EMBL" id="JBHSGU010000029">
    <property type="protein sequence ID" value="MFC4701904.1"/>
    <property type="molecule type" value="Genomic_DNA"/>
</dbReference>
<dbReference type="GO" id="GO:0016787">
    <property type="term" value="F:hydrolase activity"/>
    <property type="evidence" value="ECO:0007669"/>
    <property type="project" value="UniProtKB-KW"/>
</dbReference>
<gene>
    <name evidence="2" type="ORF">ACFO4O_17295</name>
</gene>
<dbReference type="Proteomes" id="UP001595897">
    <property type="component" value="Unassembled WGS sequence"/>
</dbReference>
<dbReference type="EC" id="3.1.-.-" evidence="2"/>
<accession>A0ABV9M0J5</accession>
<keyword evidence="3" id="KW-1185">Reference proteome</keyword>
<keyword evidence="2" id="KW-0378">Hydrolase</keyword>
<dbReference type="Pfam" id="PF08885">
    <property type="entry name" value="GSCFA"/>
    <property type="match status" value="1"/>
</dbReference>
<comment type="caution">
    <text evidence="2">The sequence shown here is derived from an EMBL/GenBank/DDBJ whole genome shotgun (WGS) entry which is preliminary data.</text>
</comment>
<evidence type="ECO:0000313" key="2">
    <source>
        <dbReference type="EMBL" id="MFC4701904.1"/>
    </source>
</evidence>